<keyword evidence="1" id="KW-0560">Oxidoreductase</keyword>
<proteinExistence type="predicted"/>
<dbReference type="GO" id="GO:0004029">
    <property type="term" value="F:aldehyde dehydrogenase (NAD+) activity"/>
    <property type="evidence" value="ECO:0007669"/>
    <property type="project" value="UniProtKB-EC"/>
</dbReference>
<dbReference type="EMBL" id="MK770642">
    <property type="protein sequence ID" value="QFF91053.1"/>
    <property type="molecule type" value="Genomic_DNA"/>
</dbReference>
<evidence type="ECO:0000313" key="1">
    <source>
        <dbReference type="EMBL" id="QFF91053.1"/>
    </source>
</evidence>
<reference evidence="1" key="1">
    <citation type="submission" date="2019-04" db="EMBL/GenBank/DDBJ databases">
        <title>Klebsiella pneumoniae strain T38 plasmid pKT38_MCR3, complete sequence.</title>
        <authorList>
            <person name="Yu Y."/>
            <person name="Walsh T.R."/>
        </authorList>
    </citation>
    <scope>NUCLEOTIDE SEQUENCE</scope>
    <source>
        <strain evidence="1">T38</strain>
        <plasmid evidence="1">pT38_MCR3</plasmid>
    </source>
</reference>
<protein>
    <submittedName>
        <fullName evidence="1">Aldehyde dehydrogenase</fullName>
        <ecNumber evidence="1">1.2.1.3</ecNumber>
    </submittedName>
</protein>
<keyword evidence="1" id="KW-0614">Plasmid</keyword>
<dbReference type="EC" id="1.2.1.3" evidence="1"/>
<organism evidence="1">
    <name type="scientific">Klebsiella pneumoniae</name>
    <dbReference type="NCBI Taxonomy" id="573"/>
    <lineage>
        <taxon>Bacteria</taxon>
        <taxon>Pseudomonadati</taxon>
        <taxon>Pseudomonadota</taxon>
        <taxon>Gammaproteobacteria</taxon>
        <taxon>Enterobacterales</taxon>
        <taxon>Enterobacteriaceae</taxon>
        <taxon>Klebsiella/Raoultella group</taxon>
        <taxon>Klebsiella</taxon>
        <taxon>Klebsiella pneumoniae complex</taxon>
    </lineage>
</organism>
<accession>A0A5P5X6D7</accession>
<name>A0A5P5X6D7_KLEPN</name>
<sequence length="59" mass="6589">MQLHQQKGMISLSPPTICNSARKTTLRKQPSEKATFISFFSGHKGAEIIPLHGYSQGFR</sequence>
<geneLocation type="plasmid" evidence="1">
    <name>pT38_MCR3</name>
</geneLocation>
<dbReference type="AlphaFoldDB" id="A0A5P5X6D7"/>